<accession>A0AA96Y5U6</accession>
<dbReference type="AlphaFoldDB" id="A0AA96Y5U6"/>
<name>A0AA96Y5U6_9CYAN</name>
<dbReference type="KEGG" id="tog:HNI00_08655"/>
<organism evidence="1">
    <name type="scientific">Thermoleptolyngbya oregonensis NK1-22</name>
    <dbReference type="NCBI Taxonomy" id="2547457"/>
    <lineage>
        <taxon>Bacteria</taxon>
        <taxon>Bacillati</taxon>
        <taxon>Cyanobacteriota</taxon>
        <taxon>Cyanophyceae</taxon>
        <taxon>Oculatellales</taxon>
        <taxon>Oculatellaceae</taxon>
        <taxon>Thermoleptolyngbya</taxon>
    </lineage>
</organism>
<sequence>MEEYPDVPVAPSSSFYAESAPLEAEAELDFGSGTELVEPSFSEPAARTAAFEARPLGVAAGSELAAARSPVSQDALDDVELDFDELQTFETVSTQFHHLGVTFANAVALVPSNPAFPSHTGQLVLMACPKGGWLEATFDQPVQRVSGHITSSRPTVMAAFDEHNRPVAQTQTPAANLAGSGSSQAPNLEMTLTGRQISRVTFYTFDGQLTLGAFSFAQSNRRAS</sequence>
<gene>
    <name evidence="1" type="ORF">HNI00_08655</name>
</gene>
<dbReference type="EMBL" id="CP053540">
    <property type="protein sequence ID" value="WOB43219.1"/>
    <property type="molecule type" value="Genomic_DNA"/>
</dbReference>
<proteinExistence type="predicted"/>
<dbReference type="RefSeq" id="WP_316792506.1">
    <property type="nucleotide sequence ID" value="NZ_CP053540.1"/>
</dbReference>
<evidence type="ECO:0000313" key="1">
    <source>
        <dbReference type="EMBL" id="WOB43219.1"/>
    </source>
</evidence>
<protein>
    <submittedName>
        <fullName evidence="1">Uncharacterized protein</fullName>
    </submittedName>
</protein>
<reference evidence="1" key="1">
    <citation type="submission" date="2020-05" db="EMBL/GenBank/DDBJ databases">
        <authorList>
            <person name="Zhu T."/>
            <person name="Keshari N."/>
            <person name="Lu X."/>
        </authorList>
    </citation>
    <scope>NUCLEOTIDE SEQUENCE</scope>
    <source>
        <strain evidence="1">NK1-22</strain>
    </source>
</reference>